<dbReference type="Proteomes" id="UP000248790">
    <property type="component" value="Unassembled WGS sequence"/>
</dbReference>
<feature type="transmembrane region" description="Helical" evidence="1">
    <location>
        <begin position="12"/>
        <end position="32"/>
    </location>
</feature>
<dbReference type="Pfam" id="PF20029">
    <property type="entry name" value="DUF6436"/>
    <property type="match status" value="1"/>
</dbReference>
<evidence type="ECO:0000259" key="2">
    <source>
        <dbReference type="PROSITE" id="PS51352"/>
    </source>
</evidence>
<keyword evidence="1" id="KW-1133">Transmembrane helix</keyword>
<dbReference type="InterPro" id="IPR045494">
    <property type="entry name" value="DUF6436"/>
</dbReference>
<protein>
    <submittedName>
        <fullName evidence="3">Thiol-disulfide isomerase/thioredoxin</fullName>
    </submittedName>
</protein>
<reference evidence="3 4" key="1">
    <citation type="submission" date="2018-06" db="EMBL/GenBank/DDBJ databases">
        <title>Genomic Encyclopedia of Archaeal and Bacterial Type Strains, Phase II (KMG-II): from individual species to whole genera.</title>
        <authorList>
            <person name="Goeker M."/>
        </authorList>
    </citation>
    <scope>NUCLEOTIDE SEQUENCE [LARGE SCALE GENOMIC DNA]</scope>
    <source>
        <strain evidence="3 4">DSM 21851</strain>
    </source>
</reference>
<dbReference type="Gene3D" id="3.40.30.10">
    <property type="entry name" value="Glutaredoxin"/>
    <property type="match status" value="1"/>
</dbReference>
<dbReference type="SUPFAM" id="SSF52833">
    <property type="entry name" value="Thioredoxin-like"/>
    <property type="match status" value="1"/>
</dbReference>
<dbReference type="GO" id="GO:0016853">
    <property type="term" value="F:isomerase activity"/>
    <property type="evidence" value="ECO:0007669"/>
    <property type="project" value="UniProtKB-KW"/>
</dbReference>
<evidence type="ECO:0000313" key="3">
    <source>
        <dbReference type="EMBL" id="RAJ89097.1"/>
    </source>
</evidence>
<dbReference type="GO" id="GO:0016209">
    <property type="term" value="F:antioxidant activity"/>
    <property type="evidence" value="ECO:0007669"/>
    <property type="project" value="InterPro"/>
</dbReference>
<dbReference type="PROSITE" id="PS51352">
    <property type="entry name" value="THIOREDOXIN_2"/>
    <property type="match status" value="1"/>
</dbReference>
<name>A0A327WE98_LARAB</name>
<dbReference type="AlphaFoldDB" id="A0A327WE98"/>
<dbReference type="InterPro" id="IPR013766">
    <property type="entry name" value="Thioredoxin_domain"/>
</dbReference>
<comment type="caution">
    <text evidence="3">The sequence shown here is derived from an EMBL/GenBank/DDBJ whole genome shotgun (WGS) entry which is preliminary data.</text>
</comment>
<gene>
    <name evidence="3" type="ORF">LX87_05724</name>
</gene>
<sequence>MGANKARIMIRKSLVMMWLLVLLSAVIALFWYNDWLYQLPTPVPENYKPVKTGTVIALQDRLALPANKPVLLHFFNPDCPCSRFNKPHFKALVRQFGQQVAFVVVVMSTKTYSVQQIQEKIGMPLPVLFDPSVAALCGVYSTPQAALLDAKHRLFYRGNYNRSRYCTDEKTSYAKMALTELLRNKARVNLDSLALTSYGCRVSYCKNDSIRSEN</sequence>
<feature type="domain" description="Thioredoxin" evidence="2">
    <location>
        <begin position="37"/>
        <end position="183"/>
    </location>
</feature>
<dbReference type="InterPro" id="IPR036249">
    <property type="entry name" value="Thioredoxin-like_sf"/>
</dbReference>
<evidence type="ECO:0000256" key="1">
    <source>
        <dbReference type="SAM" id="Phobius"/>
    </source>
</evidence>
<organism evidence="3 4">
    <name type="scientific">Larkinella arboricola</name>
    <dbReference type="NCBI Taxonomy" id="643671"/>
    <lineage>
        <taxon>Bacteria</taxon>
        <taxon>Pseudomonadati</taxon>
        <taxon>Bacteroidota</taxon>
        <taxon>Cytophagia</taxon>
        <taxon>Cytophagales</taxon>
        <taxon>Spirosomataceae</taxon>
        <taxon>Larkinella</taxon>
    </lineage>
</organism>
<dbReference type="EMBL" id="QLMC01000034">
    <property type="protein sequence ID" value="RAJ89097.1"/>
    <property type="molecule type" value="Genomic_DNA"/>
</dbReference>
<evidence type="ECO:0000313" key="4">
    <source>
        <dbReference type="Proteomes" id="UP000248790"/>
    </source>
</evidence>
<keyword evidence="1" id="KW-0812">Transmembrane</keyword>
<accession>A0A327WE98</accession>
<keyword evidence="3" id="KW-0413">Isomerase</keyword>
<dbReference type="GO" id="GO:0016491">
    <property type="term" value="F:oxidoreductase activity"/>
    <property type="evidence" value="ECO:0007669"/>
    <property type="project" value="InterPro"/>
</dbReference>
<proteinExistence type="predicted"/>
<keyword evidence="1" id="KW-0472">Membrane</keyword>
<keyword evidence="4" id="KW-1185">Reference proteome</keyword>